<keyword evidence="2 5" id="KW-0805">Transcription regulation</keyword>
<dbReference type="Gene3D" id="6.10.250.540">
    <property type="match status" value="1"/>
</dbReference>
<gene>
    <name evidence="9" type="ORF">XNOV1_A033275</name>
</gene>
<dbReference type="GO" id="GO:0046983">
    <property type="term" value="F:protein dimerization activity"/>
    <property type="evidence" value="ECO:0007669"/>
    <property type="project" value="InterPro"/>
</dbReference>
<dbReference type="PANTHER" id="PTHR12081">
    <property type="entry name" value="TRANSCRIPTION FACTOR E2F"/>
    <property type="match status" value="1"/>
</dbReference>
<dbReference type="InterPro" id="IPR037241">
    <property type="entry name" value="E2F-DP_heterodim"/>
</dbReference>
<dbReference type="Pfam" id="PF02319">
    <property type="entry name" value="WHD_E2F_TDP"/>
    <property type="match status" value="1"/>
</dbReference>
<dbReference type="InterPro" id="IPR015633">
    <property type="entry name" value="E2F"/>
</dbReference>
<evidence type="ECO:0000256" key="7">
    <source>
        <dbReference type="SAM" id="MobiDB-lite"/>
    </source>
</evidence>
<dbReference type="Gene3D" id="1.10.10.10">
    <property type="entry name" value="Winged helix-like DNA-binding domain superfamily/Winged helix DNA-binding domain"/>
    <property type="match status" value="1"/>
</dbReference>
<dbReference type="AlphaFoldDB" id="A0AAV1EKC8"/>
<evidence type="ECO:0000313" key="10">
    <source>
        <dbReference type="Proteomes" id="UP001178508"/>
    </source>
</evidence>
<sequence>MLKMSSIITSRMDPGDIPEEDMTMPEQSIVYQRSLVSLRLFATKFVKMVQEAQGGVLDLRKASVLLGVKKKRRIYDITSVLEGVGLIEKLPHGKVRWKGTFPVENSRELSIRLMELRSELDDLELKEHTLDQQKFWVEQSIRNTAEDLSHLTYVNHEDICNCFNGQTLLAVEPPQGTQLDIPIPKAVLNGPVRYQIHLKSINGPIDVVILNKSSASSVPLVLPVPPPEEILQRAKSLMSDEPDSNNLICQASDNAQHKAKPRWPAKEDFRLLLLSSLLKDEPESGTQFLSKELGKLLHLKKEKLTEKVFTELTTS</sequence>
<reference evidence="9" key="1">
    <citation type="submission" date="2023-08" db="EMBL/GenBank/DDBJ databases">
        <authorList>
            <person name="Alioto T."/>
            <person name="Alioto T."/>
            <person name="Gomez Garrido J."/>
        </authorList>
    </citation>
    <scope>NUCLEOTIDE SEQUENCE</scope>
</reference>
<evidence type="ECO:0000256" key="6">
    <source>
        <dbReference type="SAM" id="Coils"/>
    </source>
</evidence>
<dbReference type="SUPFAM" id="SSF144074">
    <property type="entry name" value="E2F-DP heterodimerization region"/>
    <property type="match status" value="1"/>
</dbReference>
<keyword evidence="10" id="KW-1185">Reference proteome</keyword>
<evidence type="ECO:0000256" key="5">
    <source>
        <dbReference type="RuleBase" id="RU003796"/>
    </source>
</evidence>
<keyword evidence="5" id="KW-0539">Nucleus</keyword>
<keyword evidence="4 5" id="KW-0804">Transcription</keyword>
<dbReference type="InterPro" id="IPR003316">
    <property type="entry name" value="E2F_WHTH_DNA-bd_dom"/>
</dbReference>
<comment type="subcellular location">
    <subcellularLocation>
        <location evidence="5">Nucleus</location>
    </subcellularLocation>
</comment>
<dbReference type="Proteomes" id="UP001178508">
    <property type="component" value="Chromosome 1"/>
</dbReference>
<feature type="domain" description="E2F/DP family winged-helix DNA-binding" evidence="8">
    <location>
        <begin position="33"/>
        <end position="99"/>
    </location>
</feature>
<feature type="coiled-coil region" evidence="6">
    <location>
        <begin position="106"/>
        <end position="133"/>
    </location>
</feature>
<evidence type="ECO:0000259" key="8">
    <source>
        <dbReference type="SMART" id="SM01372"/>
    </source>
</evidence>
<keyword evidence="3 5" id="KW-0238">DNA-binding</keyword>
<keyword evidence="6" id="KW-0175">Coiled coil</keyword>
<dbReference type="InterPro" id="IPR036390">
    <property type="entry name" value="WH_DNA-bd_sf"/>
</dbReference>
<evidence type="ECO:0000256" key="1">
    <source>
        <dbReference type="ARBA" id="ARBA00010940"/>
    </source>
</evidence>
<dbReference type="CDD" id="cd14660">
    <property type="entry name" value="E2F_DD"/>
    <property type="match status" value="1"/>
</dbReference>
<dbReference type="InterPro" id="IPR032198">
    <property type="entry name" value="E2F_CC-MB"/>
</dbReference>
<dbReference type="EMBL" id="OY660864">
    <property type="protein sequence ID" value="CAJ1049139.1"/>
    <property type="molecule type" value="Genomic_DNA"/>
</dbReference>
<dbReference type="GO" id="GO:0000978">
    <property type="term" value="F:RNA polymerase II cis-regulatory region sequence-specific DNA binding"/>
    <property type="evidence" value="ECO:0007669"/>
    <property type="project" value="InterPro"/>
</dbReference>
<dbReference type="Pfam" id="PF16421">
    <property type="entry name" value="E2F_CC-MB"/>
    <property type="match status" value="1"/>
</dbReference>
<protein>
    <submittedName>
        <fullName evidence="9">Transcription factor E2F5-like</fullName>
    </submittedName>
</protein>
<organism evidence="9 10">
    <name type="scientific">Xyrichtys novacula</name>
    <name type="common">Pearly razorfish</name>
    <name type="synonym">Hemipteronotus novacula</name>
    <dbReference type="NCBI Taxonomy" id="13765"/>
    <lineage>
        <taxon>Eukaryota</taxon>
        <taxon>Metazoa</taxon>
        <taxon>Chordata</taxon>
        <taxon>Craniata</taxon>
        <taxon>Vertebrata</taxon>
        <taxon>Euteleostomi</taxon>
        <taxon>Actinopterygii</taxon>
        <taxon>Neopterygii</taxon>
        <taxon>Teleostei</taxon>
        <taxon>Neoteleostei</taxon>
        <taxon>Acanthomorphata</taxon>
        <taxon>Eupercaria</taxon>
        <taxon>Labriformes</taxon>
        <taxon>Labridae</taxon>
        <taxon>Xyrichtys</taxon>
    </lineage>
</organism>
<comment type="similarity">
    <text evidence="1 5">Belongs to the E2F/DP family.</text>
</comment>
<feature type="region of interest" description="Disordered" evidence="7">
    <location>
        <begin position="1"/>
        <end position="21"/>
    </location>
</feature>
<dbReference type="SUPFAM" id="SSF46785">
    <property type="entry name" value="Winged helix' DNA-binding domain"/>
    <property type="match status" value="1"/>
</dbReference>
<name>A0AAV1EKC8_XYRNO</name>
<dbReference type="GO" id="GO:0090575">
    <property type="term" value="C:RNA polymerase II transcription regulator complex"/>
    <property type="evidence" value="ECO:0007669"/>
    <property type="project" value="TreeGrafter"/>
</dbReference>
<evidence type="ECO:0000256" key="3">
    <source>
        <dbReference type="ARBA" id="ARBA00023125"/>
    </source>
</evidence>
<dbReference type="GO" id="GO:0000981">
    <property type="term" value="F:DNA-binding transcription factor activity, RNA polymerase II-specific"/>
    <property type="evidence" value="ECO:0007669"/>
    <property type="project" value="TreeGrafter"/>
</dbReference>
<evidence type="ECO:0000256" key="4">
    <source>
        <dbReference type="ARBA" id="ARBA00023163"/>
    </source>
</evidence>
<evidence type="ECO:0000313" key="9">
    <source>
        <dbReference type="EMBL" id="CAJ1049139.1"/>
    </source>
</evidence>
<dbReference type="PANTHER" id="PTHR12081:SF18">
    <property type="entry name" value="TRANSCRIPTION FACTOR E2F2-RELATED"/>
    <property type="match status" value="1"/>
</dbReference>
<accession>A0AAV1EKC8</accession>
<evidence type="ECO:0000256" key="2">
    <source>
        <dbReference type="ARBA" id="ARBA00023015"/>
    </source>
</evidence>
<dbReference type="InterPro" id="IPR036388">
    <property type="entry name" value="WH-like_DNA-bd_sf"/>
</dbReference>
<proteinExistence type="inferred from homology"/>
<dbReference type="SMART" id="SM01372">
    <property type="entry name" value="E2F_TDP"/>
    <property type="match status" value="1"/>
</dbReference>